<evidence type="ECO:0000313" key="8">
    <source>
        <dbReference type="Proteomes" id="UP000245657"/>
    </source>
</evidence>
<keyword evidence="8" id="KW-1185">Reference proteome</keyword>
<dbReference type="PIRSF" id="PIRSF037031">
    <property type="entry name" value="Redox_disulphide_2"/>
    <property type="match status" value="1"/>
</dbReference>
<evidence type="ECO:0000256" key="4">
    <source>
        <dbReference type="PIRSR" id="PIRSR037031-50"/>
    </source>
</evidence>
<dbReference type="InterPro" id="IPR012336">
    <property type="entry name" value="Thioredoxin-like_fold"/>
</dbReference>
<evidence type="ECO:0000259" key="6">
    <source>
        <dbReference type="Pfam" id="PF13192"/>
    </source>
</evidence>
<feature type="domain" description="Thioredoxin-like fold" evidence="6">
    <location>
        <begin position="1"/>
        <end position="76"/>
    </location>
</feature>
<keyword evidence="3 5" id="KW-0676">Redox-active center</keyword>
<dbReference type="SUPFAM" id="SSF52833">
    <property type="entry name" value="Thioredoxin-like"/>
    <property type="match status" value="1"/>
</dbReference>
<dbReference type="Pfam" id="PF13192">
    <property type="entry name" value="Thioredoxin_3"/>
    <property type="match status" value="1"/>
</dbReference>
<dbReference type="InterPro" id="IPR005243">
    <property type="entry name" value="THIRX-like_proc"/>
</dbReference>
<protein>
    <recommendedName>
        <fullName evidence="3">Thioredoxin</fullName>
    </recommendedName>
</protein>
<evidence type="ECO:0000256" key="3">
    <source>
        <dbReference type="PIRNR" id="PIRNR037031"/>
    </source>
</evidence>
<dbReference type="RefSeq" id="WP_109969440.1">
    <property type="nucleotide sequence ID" value="NZ_CP176093.1"/>
</dbReference>
<dbReference type="PANTHER" id="PTHR36450:SF1">
    <property type="entry name" value="THIOREDOXIN"/>
    <property type="match status" value="1"/>
</dbReference>
<gene>
    <name evidence="7" type="ORF">DK846_13245</name>
</gene>
<keyword evidence="5" id="KW-1015">Disulfide bond</keyword>
<comment type="similarity">
    <text evidence="1 3">Belongs to the glutaredoxin family.</text>
</comment>
<evidence type="ECO:0000256" key="1">
    <source>
        <dbReference type="ARBA" id="ARBA00007787"/>
    </source>
</evidence>
<feature type="active site" description="Nucleophile" evidence="4">
    <location>
        <position position="10"/>
    </location>
</feature>
<dbReference type="PANTHER" id="PTHR36450">
    <property type="entry name" value="THIOREDOXIN"/>
    <property type="match status" value="1"/>
</dbReference>
<dbReference type="InterPro" id="IPR036249">
    <property type="entry name" value="Thioredoxin-like_sf"/>
</dbReference>
<proteinExistence type="inferred from homology"/>
<evidence type="ECO:0000256" key="5">
    <source>
        <dbReference type="PIRSR" id="PIRSR037031-51"/>
    </source>
</evidence>
<sequence length="78" mass="8477">MKLEILGSGCTKCKRMYDNVNEAVKKAGIQAEVIKVEDLSEIVSRGILMTPSLFKDGEEVVAGRVPTVNEIIEILKGA</sequence>
<dbReference type="EMBL" id="QGMY01000009">
    <property type="protein sequence ID" value="PWR70946.1"/>
    <property type="molecule type" value="Genomic_DNA"/>
</dbReference>
<feature type="disulfide bond" description="Redox-active" evidence="5">
    <location>
        <begin position="10"/>
        <end position="13"/>
    </location>
</feature>
<evidence type="ECO:0000256" key="2">
    <source>
        <dbReference type="ARBA" id="ARBA00022982"/>
    </source>
</evidence>
<name>A0A2V2MZY2_9EURY</name>
<keyword evidence="3" id="KW-0813">Transport</keyword>
<dbReference type="Gene3D" id="3.40.30.10">
    <property type="entry name" value="Glutaredoxin"/>
    <property type="match status" value="1"/>
</dbReference>
<evidence type="ECO:0000313" key="7">
    <source>
        <dbReference type="EMBL" id="PWR70946.1"/>
    </source>
</evidence>
<dbReference type="GeneID" id="97547303"/>
<dbReference type="Proteomes" id="UP000245657">
    <property type="component" value="Unassembled WGS sequence"/>
</dbReference>
<feature type="active site" description="Nucleophile" evidence="4">
    <location>
        <position position="13"/>
    </location>
</feature>
<organism evidence="7 8">
    <name type="scientific">Methanospirillum lacunae</name>
    <dbReference type="NCBI Taxonomy" id="668570"/>
    <lineage>
        <taxon>Archaea</taxon>
        <taxon>Methanobacteriati</taxon>
        <taxon>Methanobacteriota</taxon>
        <taxon>Stenosarchaea group</taxon>
        <taxon>Methanomicrobia</taxon>
        <taxon>Methanomicrobiales</taxon>
        <taxon>Methanospirillaceae</taxon>
        <taxon>Methanospirillum</taxon>
    </lineage>
</organism>
<dbReference type="NCBIfam" id="TIGR00412">
    <property type="entry name" value="redox_disulf_2"/>
    <property type="match status" value="1"/>
</dbReference>
<reference evidence="7 8" key="1">
    <citation type="submission" date="2018-05" db="EMBL/GenBank/DDBJ databases">
        <title>Draft genome of Methanospirillum lacunae Ki8-1.</title>
        <authorList>
            <person name="Dueholm M.S."/>
            <person name="Nielsen P.H."/>
            <person name="Bakmann L.F."/>
            <person name="Otzen D.E."/>
        </authorList>
    </citation>
    <scope>NUCLEOTIDE SEQUENCE [LARGE SCALE GENOMIC DNA]</scope>
    <source>
        <strain evidence="7 8">Ki8-1</strain>
    </source>
</reference>
<dbReference type="AlphaFoldDB" id="A0A2V2MZY2"/>
<dbReference type="OrthoDB" id="50016at2157"/>
<keyword evidence="2 3" id="KW-0249">Electron transport</keyword>
<comment type="caution">
    <text evidence="7">The sequence shown here is derived from an EMBL/GenBank/DDBJ whole genome shotgun (WGS) entry which is preliminary data.</text>
</comment>
<accession>A0A2V2MZY2</accession>
<comment type="function">
    <text evidence="3">Does not function as a glutathione-disulfide oxidoreductase in the presence of glutathione and glutathione reductase. Has low thioredoxin activity in vitro.</text>
</comment>